<gene>
    <name evidence="2" type="ORF">DQK91_10875</name>
    <name evidence="1" type="ORF">E8L03_11325</name>
</gene>
<keyword evidence="4" id="KW-1185">Reference proteome</keyword>
<organism evidence="2 3">
    <name type="scientific">Oceanidesulfovibrio marinus</name>
    <dbReference type="NCBI Taxonomy" id="370038"/>
    <lineage>
        <taxon>Bacteria</taxon>
        <taxon>Pseudomonadati</taxon>
        <taxon>Thermodesulfobacteriota</taxon>
        <taxon>Desulfovibrionia</taxon>
        <taxon>Desulfovibrionales</taxon>
        <taxon>Desulfovibrionaceae</taxon>
        <taxon>Oceanidesulfovibrio</taxon>
    </lineage>
</organism>
<accession>A0A6P1ZH54</accession>
<dbReference type="Proteomes" id="UP000434052">
    <property type="component" value="Unassembled WGS sequence"/>
</dbReference>
<dbReference type="EMBL" id="QMIF01000006">
    <property type="protein sequence ID" value="TVM33718.1"/>
    <property type="molecule type" value="Genomic_DNA"/>
</dbReference>
<evidence type="ECO:0000313" key="4">
    <source>
        <dbReference type="Proteomes" id="UP000503251"/>
    </source>
</evidence>
<sequence length="65" mass="7066">MSATYTNVPFFGLGFDMRPAVARAMATTVRRTEPVHVCVAPQPAETPAPWGYSLMIALSREIRAG</sequence>
<protein>
    <submittedName>
        <fullName evidence="2">Uncharacterized protein</fullName>
    </submittedName>
</protein>
<dbReference type="EMBL" id="CP039543">
    <property type="protein sequence ID" value="QJT09493.1"/>
    <property type="molecule type" value="Genomic_DNA"/>
</dbReference>
<proteinExistence type="predicted"/>
<evidence type="ECO:0000313" key="3">
    <source>
        <dbReference type="Proteomes" id="UP000434052"/>
    </source>
</evidence>
<dbReference type="Proteomes" id="UP000503251">
    <property type="component" value="Chromosome"/>
</dbReference>
<dbReference type="AlphaFoldDB" id="A0A6P1ZH54"/>
<reference evidence="1 4" key="2">
    <citation type="submission" date="2019-04" db="EMBL/GenBank/DDBJ databases">
        <title>Isolation and culture of sulfate reducing bacteria from the cold seep of the South China Sea.</title>
        <authorList>
            <person name="Sun C."/>
            <person name="Liu R."/>
        </authorList>
    </citation>
    <scope>NUCLEOTIDE SEQUENCE [LARGE SCALE GENOMIC DNA]</scope>
    <source>
        <strain evidence="1 4">CS1</strain>
    </source>
</reference>
<evidence type="ECO:0000313" key="1">
    <source>
        <dbReference type="EMBL" id="QJT09493.1"/>
    </source>
</evidence>
<dbReference type="RefSeq" id="WP_144305384.1">
    <property type="nucleotide sequence ID" value="NZ_CP039543.1"/>
</dbReference>
<evidence type="ECO:0000313" key="2">
    <source>
        <dbReference type="EMBL" id="TVM33718.1"/>
    </source>
</evidence>
<name>A0A6P1ZH54_9BACT</name>
<reference evidence="2 3" key="1">
    <citation type="submission" date="2018-06" db="EMBL/GenBank/DDBJ databases">
        <title>Complete genome of Desulfovibrio marinus P48SEP.</title>
        <authorList>
            <person name="Crispim J.S."/>
            <person name="Vidigal P.M.P."/>
            <person name="Silva L.C.F."/>
            <person name="Araujo L.C."/>
            <person name="Laguardia C.N."/>
            <person name="Dias R.S."/>
            <person name="Sousa M.P."/>
            <person name="Paula S.O."/>
            <person name="Silva C."/>
        </authorList>
    </citation>
    <scope>NUCLEOTIDE SEQUENCE [LARGE SCALE GENOMIC DNA]</scope>
    <source>
        <strain evidence="2 3">P48SEP</strain>
    </source>
</reference>